<organism evidence="1 2">
    <name type="scientific">Metabacillus idriensis</name>
    <dbReference type="NCBI Taxonomy" id="324768"/>
    <lineage>
        <taxon>Bacteria</taxon>
        <taxon>Bacillati</taxon>
        <taxon>Bacillota</taxon>
        <taxon>Bacilli</taxon>
        <taxon>Bacillales</taxon>
        <taxon>Bacillaceae</taxon>
        <taxon>Metabacillus</taxon>
    </lineage>
</organism>
<reference evidence="1 2" key="1">
    <citation type="submission" date="2019-11" db="EMBL/GenBank/DDBJ databases">
        <title>Bacillus idriensis genome.</title>
        <authorList>
            <person name="Konopka E.N."/>
            <person name="Newman J.D."/>
        </authorList>
    </citation>
    <scope>NUCLEOTIDE SEQUENCE [LARGE SCALE GENOMIC DNA]</scope>
    <source>
        <strain evidence="1 2">DSM 19097</strain>
    </source>
</reference>
<gene>
    <name evidence="1" type="ORF">GJU41_09530</name>
</gene>
<accession>A0A6I2MA88</accession>
<dbReference type="RefSeq" id="WP_154318436.1">
    <property type="nucleotide sequence ID" value="NZ_CAJGAA010000002.1"/>
</dbReference>
<dbReference type="Proteomes" id="UP000441585">
    <property type="component" value="Unassembled WGS sequence"/>
</dbReference>
<proteinExistence type="predicted"/>
<name>A0A6I2MA88_9BACI</name>
<sequence>MENKSAYVNYDAERAAPHFGGVQLHLLTPRPERLRKYWQKAPFLSDPYLSVGAKQSVQHFVVSGFTS</sequence>
<dbReference type="EMBL" id="WKKF01000002">
    <property type="protein sequence ID" value="MRX54212.1"/>
    <property type="molecule type" value="Genomic_DNA"/>
</dbReference>
<dbReference type="AlphaFoldDB" id="A0A6I2MA88"/>
<keyword evidence="2" id="KW-1185">Reference proteome</keyword>
<evidence type="ECO:0000313" key="2">
    <source>
        <dbReference type="Proteomes" id="UP000441585"/>
    </source>
</evidence>
<evidence type="ECO:0000313" key="1">
    <source>
        <dbReference type="EMBL" id="MRX54212.1"/>
    </source>
</evidence>
<protein>
    <submittedName>
        <fullName evidence="1">Uncharacterized protein</fullName>
    </submittedName>
</protein>
<comment type="caution">
    <text evidence="1">The sequence shown here is derived from an EMBL/GenBank/DDBJ whole genome shotgun (WGS) entry which is preliminary data.</text>
</comment>